<keyword evidence="3" id="KW-1185">Reference proteome</keyword>
<sequence length="298" mass="31933">MLYDITLAIDYDYAATSDRSRTLMRLLPCDLPGEQRVIARRLGILPRPDERREGEDFFGNATTAAVWHQPISNLRLTLALRVERLARIEGADLSPLLAELPGAVADLADLGPASPHHFTGASARVPAVPAIAAFARKVVSPGMTARQAIEVLGRALHKAMRFDSAATSVETGPEEAFAQKSGVCQDFAHVMIAGLRAVGIPAGYVSGFLRTLPPPGQPRLEGADAMHAWVRAWAGPVMGWIEFDPTNNQHAGEDYVVVARGRDYGDVAPVMGAMRTAGGQETRHAVDMIPVLEKSGAA</sequence>
<dbReference type="InterPro" id="IPR002931">
    <property type="entry name" value="Transglutaminase-like"/>
</dbReference>
<organism evidence="2 3">
    <name type="scientific">Pararhodobacter aggregans</name>
    <dbReference type="NCBI Taxonomy" id="404875"/>
    <lineage>
        <taxon>Bacteria</taxon>
        <taxon>Pseudomonadati</taxon>
        <taxon>Pseudomonadota</taxon>
        <taxon>Alphaproteobacteria</taxon>
        <taxon>Rhodobacterales</taxon>
        <taxon>Paracoccaceae</taxon>
        <taxon>Pararhodobacter</taxon>
    </lineage>
</organism>
<evidence type="ECO:0000313" key="2">
    <source>
        <dbReference type="EMBL" id="PVE46517.1"/>
    </source>
</evidence>
<comment type="caution">
    <text evidence="2">The sequence shown here is derived from an EMBL/GenBank/DDBJ whole genome shotgun (WGS) entry which is preliminary data.</text>
</comment>
<protein>
    <submittedName>
        <fullName evidence="2">Transglutaminase</fullName>
    </submittedName>
</protein>
<dbReference type="Pfam" id="PF01841">
    <property type="entry name" value="Transglut_core"/>
    <property type="match status" value="1"/>
</dbReference>
<dbReference type="InterPro" id="IPR013589">
    <property type="entry name" value="Bac_transglu_N"/>
</dbReference>
<dbReference type="RefSeq" id="WP_107752630.1">
    <property type="nucleotide sequence ID" value="NZ_QBKF01000008.1"/>
</dbReference>
<feature type="domain" description="Transglutaminase-like" evidence="1">
    <location>
        <begin position="176"/>
        <end position="247"/>
    </location>
</feature>
<dbReference type="InterPro" id="IPR038765">
    <property type="entry name" value="Papain-like_cys_pep_sf"/>
</dbReference>
<gene>
    <name evidence="2" type="ORF">DDE23_15295</name>
</gene>
<dbReference type="PANTHER" id="PTHR33490:SF7">
    <property type="entry name" value="BLR2979 PROTEIN"/>
    <property type="match status" value="1"/>
</dbReference>
<dbReference type="Pfam" id="PF08379">
    <property type="entry name" value="Bact_transglu_N"/>
    <property type="match status" value="1"/>
</dbReference>
<name>A0A2T7UPC6_9RHOB</name>
<dbReference type="AlphaFoldDB" id="A0A2T7UPC6"/>
<dbReference type="SMART" id="SM00460">
    <property type="entry name" value="TGc"/>
    <property type="match status" value="1"/>
</dbReference>
<proteinExistence type="predicted"/>
<reference evidence="2 3" key="1">
    <citation type="journal article" date="2011" name="Syst. Appl. Microbiol.">
        <title>Defluviimonas denitrificans gen. nov., sp. nov., and Pararhodobacter aggregans gen. nov., sp. nov., non-phototrophic Rhodobacteraceae from the biofilter of a marine aquaculture.</title>
        <authorList>
            <person name="Foesel B.U."/>
            <person name="Drake H.L."/>
            <person name="Schramm A."/>
        </authorList>
    </citation>
    <scope>NUCLEOTIDE SEQUENCE [LARGE SCALE GENOMIC DNA]</scope>
    <source>
        <strain evidence="2 3">D1-19</strain>
    </source>
</reference>
<evidence type="ECO:0000259" key="1">
    <source>
        <dbReference type="SMART" id="SM00460"/>
    </source>
</evidence>
<dbReference type="SUPFAM" id="SSF54001">
    <property type="entry name" value="Cysteine proteinases"/>
    <property type="match status" value="1"/>
</dbReference>
<dbReference type="Gene3D" id="3.10.620.30">
    <property type="match status" value="1"/>
</dbReference>
<dbReference type="Proteomes" id="UP000244810">
    <property type="component" value="Unassembled WGS sequence"/>
</dbReference>
<dbReference type="EMBL" id="QDDR01000008">
    <property type="protein sequence ID" value="PVE46517.1"/>
    <property type="molecule type" value="Genomic_DNA"/>
</dbReference>
<evidence type="ECO:0000313" key="3">
    <source>
        <dbReference type="Proteomes" id="UP000244810"/>
    </source>
</evidence>
<accession>A0A2T7UPC6</accession>
<dbReference type="OrthoDB" id="9804023at2"/>
<dbReference type="PANTHER" id="PTHR33490">
    <property type="entry name" value="BLR5614 PROTEIN-RELATED"/>
    <property type="match status" value="1"/>
</dbReference>